<dbReference type="AlphaFoldDB" id="Q1GSS4"/>
<keyword evidence="5" id="KW-1185">Reference proteome</keyword>
<dbReference type="InterPro" id="IPR036291">
    <property type="entry name" value="NAD(P)-bd_dom_sf"/>
</dbReference>
<name>Q1GSS4_SPHAL</name>
<evidence type="ECO:0000313" key="4">
    <source>
        <dbReference type="EMBL" id="ABF53298.1"/>
    </source>
</evidence>
<reference evidence="4 5" key="1">
    <citation type="journal article" date="2009" name="Proc. Natl. Acad. Sci. U.S.A.">
        <title>The genomic basis of trophic strategy in marine bacteria.</title>
        <authorList>
            <person name="Lauro F.M."/>
            <person name="McDougald D."/>
            <person name="Thomas T."/>
            <person name="Williams T.J."/>
            <person name="Egan S."/>
            <person name="Rice S."/>
            <person name="DeMaere M.Z."/>
            <person name="Ting L."/>
            <person name="Ertan H."/>
            <person name="Johnson J."/>
            <person name="Ferriera S."/>
            <person name="Lapidus A."/>
            <person name="Anderson I."/>
            <person name="Kyrpides N."/>
            <person name="Munk A.C."/>
            <person name="Detter C."/>
            <person name="Han C.S."/>
            <person name="Brown M.V."/>
            <person name="Robb F.T."/>
            <person name="Kjelleberg S."/>
            <person name="Cavicchioli R."/>
        </authorList>
    </citation>
    <scope>NUCLEOTIDE SEQUENCE [LARGE SCALE GENOMIC DNA]</scope>
    <source>
        <strain evidence="5">DSM 13593 / LMG 18877 / RB2256</strain>
    </source>
</reference>
<proteinExistence type="inferred from homology"/>
<sequence>MFERFFTDASTQMITFAARMLFWPRWGKLLLVLVCDAILGLVASAMAFSIRLGEWSSDDWPVLRFGLTMLLLWFPIAFWRGIYSAIFRYAGRGVLISLAVAVAMMTVPLIVIYMYVGYPGVPRTIAILGPILFLLLMGVARIVGRYVLVDLFHSRDFVGRERNVLIYGAGTTGQRLAASLSSEGGLRVAGFLDDDRDKRGKRIDGARIFHSDDIESVLNQLGVTDIVLAMTQVGDERRKQIIRNLARFSINVQMLPPVRDILEGKISASAIRPIEVEDLLGRPPVAPDRELLSRSVKGKHVMVTGAGGSIGSELCRQILRLAPHSLTLVESSEFSLFRLQNELEAILDRLPDGIRPLLRAKLSNVADAAAVERLFADEAPDTIYHAAAYKHVPLLEENPLDGVANNIRGTRNMAEMAVKKGVGRFILISTDKAVRPPNVMGASKRVCEMLLQDMSRSRKPDGTIFSMVRFGNVLGSSGSVVPTFRQQIERGGPVTVTHRDVTRYFMTIPEAAELVIQAGSMATGGEVFLLDMGEPVRIWDLAETMVRLSGLTIRSSANPGGSIEIVERGLRKGEKLFEELLVGEESQPTAHPRIMQAREECVSHECLYEYLTAIEAAIAAADPRGCRAALKRLVPTLHDQSPATVPAPEHSTR</sequence>
<comment type="similarity">
    <text evidence="1">Belongs to the polysaccharide synthase family.</text>
</comment>
<dbReference type="HOGENOM" id="CLU_013560_5_0_5"/>
<organism evidence="4 5">
    <name type="scientific">Sphingopyxis alaskensis (strain DSM 13593 / LMG 18877 / RB2256)</name>
    <name type="common">Sphingomonas alaskensis</name>
    <dbReference type="NCBI Taxonomy" id="317655"/>
    <lineage>
        <taxon>Bacteria</taxon>
        <taxon>Pseudomonadati</taxon>
        <taxon>Pseudomonadota</taxon>
        <taxon>Alphaproteobacteria</taxon>
        <taxon>Sphingomonadales</taxon>
        <taxon>Sphingomonadaceae</taxon>
        <taxon>Sphingopyxis</taxon>
    </lineage>
</organism>
<feature type="domain" description="Polysaccharide biosynthesis protein CapD-like" evidence="3">
    <location>
        <begin position="301"/>
        <end position="598"/>
    </location>
</feature>
<dbReference type="RefSeq" id="WP_011541878.1">
    <property type="nucleotide sequence ID" value="NC_008048.1"/>
</dbReference>
<dbReference type="CDD" id="cd05237">
    <property type="entry name" value="UDP_invert_4-6DH_SDR_e"/>
    <property type="match status" value="1"/>
</dbReference>
<dbReference type="PANTHER" id="PTHR43318">
    <property type="entry name" value="UDP-N-ACETYLGLUCOSAMINE 4,6-DEHYDRATASE"/>
    <property type="match status" value="1"/>
</dbReference>
<keyword evidence="2" id="KW-0472">Membrane</keyword>
<feature type="transmembrane region" description="Helical" evidence="2">
    <location>
        <begin position="127"/>
        <end position="148"/>
    </location>
</feature>
<evidence type="ECO:0000313" key="5">
    <source>
        <dbReference type="Proteomes" id="UP000006578"/>
    </source>
</evidence>
<dbReference type="SUPFAM" id="SSF51735">
    <property type="entry name" value="NAD(P)-binding Rossmann-fold domains"/>
    <property type="match status" value="2"/>
</dbReference>
<dbReference type="EMBL" id="CP000356">
    <property type="protein sequence ID" value="ABF53298.1"/>
    <property type="molecule type" value="Genomic_DNA"/>
</dbReference>
<dbReference type="InterPro" id="IPR003869">
    <property type="entry name" value="Polysac_CapD-like"/>
</dbReference>
<dbReference type="eggNOG" id="COG1086">
    <property type="taxonomic scope" value="Bacteria"/>
</dbReference>
<gene>
    <name evidence="4" type="ordered locus">Sala_1585</name>
</gene>
<dbReference type="InterPro" id="IPR051203">
    <property type="entry name" value="Polysaccharide_Synthase-Rel"/>
</dbReference>
<dbReference type="KEGG" id="sal:Sala_1585"/>
<keyword evidence="2" id="KW-0812">Transmembrane</keyword>
<accession>Q1GSS4</accession>
<dbReference type="Pfam" id="PF02719">
    <property type="entry name" value="Polysacc_synt_2"/>
    <property type="match status" value="1"/>
</dbReference>
<feature type="transmembrane region" description="Helical" evidence="2">
    <location>
        <begin position="94"/>
        <end position="115"/>
    </location>
</feature>
<dbReference type="STRING" id="317655.Sala_1585"/>
<feature type="transmembrane region" description="Helical" evidence="2">
    <location>
        <begin position="29"/>
        <end position="50"/>
    </location>
</feature>
<dbReference type="OrthoDB" id="9803111at2"/>
<dbReference type="Proteomes" id="UP000006578">
    <property type="component" value="Chromosome"/>
</dbReference>
<protein>
    <submittedName>
        <fullName evidence="4">Polysaccharide biosynthesis protein CapD</fullName>
    </submittedName>
</protein>
<keyword evidence="2" id="KW-1133">Transmembrane helix</keyword>
<feature type="transmembrane region" description="Helical" evidence="2">
    <location>
        <begin position="62"/>
        <end position="82"/>
    </location>
</feature>
<dbReference type="Gene3D" id="3.40.50.720">
    <property type="entry name" value="NAD(P)-binding Rossmann-like Domain"/>
    <property type="match status" value="2"/>
</dbReference>
<dbReference type="PANTHER" id="PTHR43318:SF1">
    <property type="entry name" value="POLYSACCHARIDE BIOSYNTHESIS PROTEIN EPSC-RELATED"/>
    <property type="match status" value="1"/>
</dbReference>
<evidence type="ECO:0000256" key="1">
    <source>
        <dbReference type="ARBA" id="ARBA00007430"/>
    </source>
</evidence>
<evidence type="ECO:0000256" key="2">
    <source>
        <dbReference type="SAM" id="Phobius"/>
    </source>
</evidence>
<evidence type="ECO:0000259" key="3">
    <source>
        <dbReference type="Pfam" id="PF02719"/>
    </source>
</evidence>